<evidence type="ECO:0000256" key="9">
    <source>
        <dbReference type="ARBA" id="ARBA00049308"/>
    </source>
</evidence>
<dbReference type="PROSITE" id="PS50011">
    <property type="entry name" value="PROTEIN_KINASE_DOM"/>
    <property type="match status" value="1"/>
</dbReference>
<dbReference type="PROSITE" id="PS00108">
    <property type="entry name" value="PROTEIN_KINASE_ST"/>
    <property type="match status" value="1"/>
</dbReference>
<dbReference type="PANTHER" id="PTHR24058:SF22">
    <property type="entry name" value="DUAL SPECIFICITY TYROSINE-PHOSPHORYLATION-REGULATED KINASE 4"/>
    <property type="match status" value="1"/>
</dbReference>
<dbReference type="Gene3D" id="1.10.510.10">
    <property type="entry name" value="Transferase(Phosphotransferase) domain 1"/>
    <property type="match status" value="1"/>
</dbReference>
<dbReference type="GO" id="GO:0004674">
    <property type="term" value="F:protein serine/threonine kinase activity"/>
    <property type="evidence" value="ECO:0007669"/>
    <property type="project" value="UniProtKB-KW"/>
</dbReference>
<dbReference type="GO" id="GO:0004712">
    <property type="term" value="F:protein serine/threonine/tyrosine kinase activity"/>
    <property type="evidence" value="ECO:0007669"/>
    <property type="project" value="UniProtKB-EC"/>
</dbReference>
<dbReference type="InterPro" id="IPR050494">
    <property type="entry name" value="Ser_Thr_dual-spec_kinase"/>
</dbReference>
<dbReference type="SMART" id="SM00220">
    <property type="entry name" value="S_TKc"/>
    <property type="match status" value="1"/>
</dbReference>
<dbReference type="GO" id="GO:0005856">
    <property type="term" value="C:cytoskeleton"/>
    <property type="evidence" value="ECO:0007669"/>
    <property type="project" value="TreeGrafter"/>
</dbReference>
<evidence type="ECO:0000256" key="7">
    <source>
        <dbReference type="ARBA" id="ARBA00022840"/>
    </source>
</evidence>
<dbReference type="OrthoDB" id="9332038at2759"/>
<dbReference type="Gene3D" id="3.30.10.30">
    <property type="entry name" value="DYRK"/>
    <property type="match status" value="1"/>
</dbReference>
<dbReference type="GO" id="GO:0005524">
    <property type="term" value="F:ATP binding"/>
    <property type="evidence" value="ECO:0007669"/>
    <property type="project" value="UniProtKB-UniRule"/>
</dbReference>
<keyword evidence="7 11" id="KW-0067">ATP-binding</keyword>
<dbReference type="EMBL" id="MPUH01000799">
    <property type="protein sequence ID" value="OMJ73738.1"/>
    <property type="molecule type" value="Genomic_DNA"/>
</dbReference>
<dbReference type="Gene3D" id="3.30.200.20">
    <property type="entry name" value="Phosphorylase Kinase, domain 1"/>
    <property type="match status" value="1"/>
</dbReference>
<keyword evidence="14" id="KW-1185">Reference proteome</keyword>
<comment type="similarity">
    <text evidence="1">Belongs to the protein kinase superfamily. CMGC Ser/Thr protein kinase family. MNB/DYRK subfamily.</text>
</comment>
<dbReference type="EC" id="2.7.12.1" evidence="2"/>
<evidence type="ECO:0000256" key="6">
    <source>
        <dbReference type="ARBA" id="ARBA00022777"/>
    </source>
</evidence>
<evidence type="ECO:0000256" key="3">
    <source>
        <dbReference type="ARBA" id="ARBA00022527"/>
    </source>
</evidence>
<evidence type="ECO:0000256" key="8">
    <source>
        <dbReference type="ARBA" id="ARBA00049003"/>
    </source>
</evidence>
<dbReference type="Proteomes" id="UP000187209">
    <property type="component" value="Unassembled WGS sequence"/>
</dbReference>
<dbReference type="InterPro" id="IPR042521">
    <property type="entry name" value="DYRK"/>
</dbReference>
<dbReference type="PANTHER" id="PTHR24058">
    <property type="entry name" value="DUAL SPECIFICITY PROTEIN KINASE"/>
    <property type="match status" value="1"/>
</dbReference>
<dbReference type="Pfam" id="PF00069">
    <property type="entry name" value="Pkinase"/>
    <property type="match status" value="1"/>
</dbReference>
<evidence type="ECO:0000256" key="10">
    <source>
        <dbReference type="ARBA" id="ARBA00051680"/>
    </source>
</evidence>
<comment type="catalytic activity">
    <reaction evidence="8">
        <text>L-seryl-[protein] + ATP = O-phospho-L-seryl-[protein] + ADP + H(+)</text>
        <dbReference type="Rhea" id="RHEA:17989"/>
        <dbReference type="Rhea" id="RHEA-COMP:9863"/>
        <dbReference type="Rhea" id="RHEA-COMP:11604"/>
        <dbReference type="ChEBI" id="CHEBI:15378"/>
        <dbReference type="ChEBI" id="CHEBI:29999"/>
        <dbReference type="ChEBI" id="CHEBI:30616"/>
        <dbReference type="ChEBI" id="CHEBI:83421"/>
        <dbReference type="ChEBI" id="CHEBI:456216"/>
        <dbReference type="EC" id="2.7.12.1"/>
    </reaction>
</comment>
<dbReference type="InterPro" id="IPR008271">
    <property type="entry name" value="Ser/Thr_kinase_AS"/>
</dbReference>
<dbReference type="FunFam" id="1.10.510.10:FF:000624">
    <property type="entry name" value="Mitogen-activated protein kinase"/>
    <property type="match status" value="1"/>
</dbReference>
<dbReference type="GO" id="GO:0005737">
    <property type="term" value="C:cytoplasm"/>
    <property type="evidence" value="ECO:0007669"/>
    <property type="project" value="TreeGrafter"/>
</dbReference>
<dbReference type="FunFam" id="3.30.200.20:FF:000087">
    <property type="entry name" value="Dual specificity tyrosine-phosphorylation-regulated kinase 1A"/>
    <property type="match status" value="1"/>
</dbReference>
<comment type="caution">
    <text evidence="13">The sequence shown here is derived from an EMBL/GenBank/DDBJ whole genome shotgun (WGS) entry which is preliminary data.</text>
</comment>
<feature type="domain" description="Protein kinase" evidence="12">
    <location>
        <begin position="188"/>
        <end position="484"/>
    </location>
</feature>
<evidence type="ECO:0000256" key="4">
    <source>
        <dbReference type="ARBA" id="ARBA00022679"/>
    </source>
</evidence>
<keyword evidence="5 11" id="KW-0547">Nucleotide-binding</keyword>
<keyword evidence="4" id="KW-0808">Transferase</keyword>
<keyword evidence="6" id="KW-0418">Kinase</keyword>
<evidence type="ECO:0000313" key="13">
    <source>
        <dbReference type="EMBL" id="OMJ73738.1"/>
    </source>
</evidence>
<dbReference type="InterPro" id="IPR011009">
    <property type="entry name" value="Kinase-like_dom_sf"/>
</dbReference>
<accession>A0A1R2BAD3</accession>
<evidence type="ECO:0000256" key="5">
    <source>
        <dbReference type="ARBA" id="ARBA00022741"/>
    </source>
</evidence>
<dbReference type="PROSITE" id="PS00107">
    <property type="entry name" value="PROTEIN_KINASE_ATP"/>
    <property type="match status" value="1"/>
</dbReference>
<keyword evidence="3" id="KW-0723">Serine/threonine-protein kinase</keyword>
<gene>
    <name evidence="13" type="ORF">SteCoe_27508</name>
</gene>
<name>A0A1R2BAD3_9CILI</name>
<dbReference type="CDD" id="cd14210">
    <property type="entry name" value="PKc_DYRK"/>
    <property type="match status" value="1"/>
</dbReference>
<proteinExistence type="inferred from homology"/>
<dbReference type="InterPro" id="IPR017441">
    <property type="entry name" value="Protein_kinase_ATP_BS"/>
</dbReference>
<comment type="catalytic activity">
    <reaction evidence="10">
        <text>L-tyrosyl-[protein] + ATP = O-phospho-L-tyrosyl-[protein] + ADP + H(+)</text>
        <dbReference type="Rhea" id="RHEA:10596"/>
        <dbReference type="Rhea" id="RHEA-COMP:10136"/>
        <dbReference type="Rhea" id="RHEA-COMP:20101"/>
        <dbReference type="ChEBI" id="CHEBI:15378"/>
        <dbReference type="ChEBI" id="CHEBI:30616"/>
        <dbReference type="ChEBI" id="CHEBI:46858"/>
        <dbReference type="ChEBI" id="CHEBI:61978"/>
        <dbReference type="ChEBI" id="CHEBI:456216"/>
        <dbReference type="EC" id="2.7.12.1"/>
    </reaction>
</comment>
<sequence length="508" mass="58656">MSLKPIALRDLRLNSVKKNYSKLNLSSKSNLDKSNSVSKDISSTSIRNRIKIPVLHIKNISSSNDPNNTSKRKLPAPLSTRSITKNNLSMYSPSAKRLRTSRVRIKDALLHANRPIVKYPLTTAQAVDTLKDVLSQMEIFEIQEYTLVYFVGTGAKKTQTDMNVYNFGYDNDKGDYKVIIGDHLEYRYEICSLLGKGSFGQVCKCYDHKEKDDVAIKIIKNKKRFHRQGLLEVRLLKHMKENDPLDTCNIVRIKESFIFRGHLCIVFELLSLNLYEFIKLNGFQKINLSLVARFAVQILVGLQYSNSLNIIHCDLKPENILLKNPNKSGIKIIDFGSGCYENERLYTYIQSRFYRAPEIMLGIPYTCSIDMWSFACIIIEIHIGYPLFPGENEQEQFLRIMEILGLPPDEMLQMSTRKKVFFDSQGKPRIVPNSRGKLRYPGTRPLNDIIGEEDEMFLDFVKGMLVWDPRKRFSPIEALDHPWLVKMFSRQISPGKKRRTYKNTDQAE</sequence>
<evidence type="ECO:0000313" key="14">
    <source>
        <dbReference type="Proteomes" id="UP000187209"/>
    </source>
</evidence>
<dbReference type="AlphaFoldDB" id="A0A1R2BAD3"/>
<evidence type="ECO:0000259" key="12">
    <source>
        <dbReference type="PROSITE" id="PS50011"/>
    </source>
</evidence>
<organism evidence="13 14">
    <name type="scientific">Stentor coeruleus</name>
    <dbReference type="NCBI Taxonomy" id="5963"/>
    <lineage>
        <taxon>Eukaryota</taxon>
        <taxon>Sar</taxon>
        <taxon>Alveolata</taxon>
        <taxon>Ciliophora</taxon>
        <taxon>Postciliodesmatophora</taxon>
        <taxon>Heterotrichea</taxon>
        <taxon>Heterotrichida</taxon>
        <taxon>Stentoridae</taxon>
        <taxon>Stentor</taxon>
    </lineage>
</organism>
<dbReference type="SUPFAM" id="SSF56112">
    <property type="entry name" value="Protein kinase-like (PK-like)"/>
    <property type="match status" value="1"/>
</dbReference>
<reference evidence="13 14" key="1">
    <citation type="submission" date="2016-11" db="EMBL/GenBank/DDBJ databases">
        <title>The macronuclear genome of Stentor coeruleus: a giant cell with tiny introns.</title>
        <authorList>
            <person name="Slabodnick M."/>
            <person name="Ruby J.G."/>
            <person name="Reiff S.B."/>
            <person name="Swart E.C."/>
            <person name="Gosai S."/>
            <person name="Prabakaran S."/>
            <person name="Witkowska E."/>
            <person name="Larue G.E."/>
            <person name="Fisher S."/>
            <person name="Freeman R.M."/>
            <person name="Gunawardena J."/>
            <person name="Chu W."/>
            <person name="Stover N.A."/>
            <person name="Gregory B.D."/>
            <person name="Nowacki M."/>
            <person name="Derisi J."/>
            <person name="Roy S.W."/>
            <person name="Marshall W.F."/>
            <person name="Sood P."/>
        </authorList>
    </citation>
    <scope>NUCLEOTIDE SEQUENCE [LARGE SCALE GENOMIC DNA]</scope>
    <source>
        <strain evidence="13">WM001</strain>
    </source>
</reference>
<evidence type="ECO:0000256" key="1">
    <source>
        <dbReference type="ARBA" id="ARBA00008867"/>
    </source>
</evidence>
<evidence type="ECO:0000256" key="2">
    <source>
        <dbReference type="ARBA" id="ARBA00013203"/>
    </source>
</evidence>
<evidence type="ECO:0000256" key="11">
    <source>
        <dbReference type="PROSITE-ProRule" id="PRU10141"/>
    </source>
</evidence>
<protein>
    <recommendedName>
        <fullName evidence="2">dual-specificity kinase</fullName>
        <ecNumber evidence="2">2.7.12.1</ecNumber>
    </recommendedName>
</protein>
<comment type="catalytic activity">
    <reaction evidence="9">
        <text>L-threonyl-[protein] + ATP = O-phospho-L-threonyl-[protein] + ADP + H(+)</text>
        <dbReference type="Rhea" id="RHEA:46608"/>
        <dbReference type="Rhea" id="RHEA-COMP:11060"/>
        <dbReference type="Rhea" id="RHEA-COMP:11605"/>
        <dbReference type="ChEBI" id="CHEBI:15378"/>
        <dbReference type="ChEBI" id="CHEBI:30013"/>
        <dbReference type="ChEBI" id="CHEBI:30616"/>
        <dbReference type="ChEBI" id="CHEBI:61977"/>
        <dbReference type="ChEBI" id="CHEBI:456216"/>
        <dbReference type="EC" id="2.7.12.1"/>
    </reaction>
</comment>
<dbReference type="InterPro" id="IPR000719">
    <property type="entry name" value="Prot_kinase_dom"/>
</dbReference>
<feature type="binding site" evidence="11">
    <location>
        <position position="217"/>
    </location>
    <ligand>
        <name>ATP</name>
        <dbReference type="ChEBI" id="CHEBI:30616"/>
    </ligand>
</feature>